<reference evidence="5" key="1">
    <citation type="submission" date="2020-06" db="EMBL/GenBank/DDBJ databases">
        <title>A chromosome-scale genome assembly of Talaromyces rugulosus W13939.</title>
        <authorList>
            <person name="Wang B."/>
            <person name="Guo L."/>
            <person name="Ye K."/>
            <person name="Wang L."/>
        </authorList>
    </citation>
    <scope>NUCLEOTIDE SEQUENCE [LARGE SCALE GENOMIC DNA]</scope>
    <source>
        <strain evidence="5">W13939</strain>
    </source>
</reference>
<gene>
    <name evidence="4" type="ORF">TRUGW13939_01586</name>
</gene>
<evidence type="ECO:0000256" key="2">
    <source>
        <dbReference type="SAM" id="MobiDB-lite"/>
    </source>
</evidence>
<proteinExistence type="predicted"/>
<sequence length="214" mass="23267">MENYTKEALLKLGEMDPELEEILTVSPFPVVDYSVVPLEMIRQNIITMEKMACDACPTYDTKEFDVSIQMRDGYENTMRVIKPSPATSSGGSPLIALFHGGTFSMGTKIQLVPWARAIANLHGAVTVSLEYRLAPEYKFPQAAHDAWDSVQWLAANVLGVDLSRGFVVGGVSSGANLTLVNPGNSPAGFEGEPISANNRRFRNDAAAVERKDGT</sequence>
<dbReference type="SUPFAM" id="SSF53474">
    <property type="entry name" value="alpha/beta-Hydrolases"/>
    <property type="match status" value="1"/>
</dbReference>
<keyword evidence="5" id="KW-1185">Reference proteome</keyword>
<dbReference type="GeneID" id="55989096"/>
<dbReference type="PANTHER" id="PTHR48081:SF8">
    <property type="entry name" value="ALPHA_BETA HYDROLASE FOLD-3 DOMAIN-CONTAINING PROTEIN-RELATED"/>
    <property type="match status" value="1"/>
</dbReference>
<dbReference type="EMBL" id="CP055898">
    <property type="protein sequence ID" value="QKX54499.1"/>
    <property type="molecule type" value="Genomic_DNA"/>
</dbReference>
<dbReference type="InterPro" id="IPR050300">
    <property type="entry name" value="GDXG_lipolytic_enzyme"/>
</dbReference>
<evidence type="ECO:0000256" key="1">
    <source>
        <dbReference type="ARBA" id="ARBA00022801"/>
    </source>
</evidence>
<dbReference type="InterPro" id="IPR013094">
    <property type="entry name" value="AB_hydrolase_3"/>
</dbReference>
<feature type="region of interest" description="Disordered" evidence="2">
    <location>
        <begin position="189"/>
        <end position="214"/>
    </location>
</feature>
<dbReference type="GO" id="GO:0016787">
    <property type="term" value="F:hydrolase activity"/>
    <property type="evidence" value="ECO:0007669"/>
    <property type="project" value="UniProtKB-KW"/>
</dbReference>
<dbReference type="OrthoDB" id="408631at2759"/>
<protein>
    <recommendedName>
        <fullName evidence="3">Alpha/beta hydrolase fold-3 domain-containing protein</fullName>
    </recommendedName>
</protein>
<evidence type="ECO:0000313" key="4">
    <source>
        <dbReference type="EMBL" id="QKX54499.1"/>
    </source>
</evidence>
<feature type="compositionally biased region" description="Basic and acidic residues" evidence="2">
    <location>
        <begin position="201"/>
        <end position="214"/>
    </location>
</feature>
<dbReference type="AlphaFoldDB" id="A0A7H8QKM9"/>
<accession>A0A7H8QKM9</accession>
<dbReference type="Pfam" id="PF07859">
    <property type="entry name" value="Abhydrolase_3"/>
    <property type="match status" value="1"/>
</dbReference>
<dbReference type="Gene3D" id="3.40.50.1820">
    <property type="entry name" value="alpha/beta hydrolase"/>
    <property type="match status" value="1"/>
</dbReference>
<organism evidence="4 5">
    <name type="scientific">Talaromyces rugulosus</name>
    <name type="common">Penicillium rugulosum</name>
    <dbReference type="NCBI Taxonomy" id="121627"/>
    <lineage>
        <taxon>Eukaryota</taxon>
        <taxon>Fungi</taxon>
        <taxon>Dikarya</taxon>
        <taxon>Ascomycota</taxon>
        <taxon>Pezizomycotina</taxon>
        <taxon>Eurotiomycetes</taxon>
        <taxon>Eurotiomycetidae</taxon>
        <taxon>Eurotiales</taxon>
        <taxon>Trichocomaceae</taxon>
        <taxon>Talaromyces</taxon>
        <taxon>Talaromyces sect. Islandici</taxon>
    </lineage>
</organism>
<name>A0A7H8QKM9_TALRU</name>
<evidence type="ECO:0000259" key="3">
    <source>
        <dbReference type="Pfam" id="PF07859"/>
    </source>
</evidence>
<keyword evidence="1" id="KW-0378">Hydrolase</keyword>
<dbReference type="Proteomes" id="UP000509510">
    <property type="component" value="Chromosome I"/>
</dbReference>
<dbReference type="RefSeq" id="XP_035340678.1">
    <property type="nucleotide sequence ID" value="XM_035484785.1"/>
</dbReference>
<feature type="domain" description="Alpha/beta hydrolase fold-3" evidence="3">
    <location>
        <begin position="97"/>
        <end position="179"/>
    </location>
</feature>
<evidence type="ECO:0000313" key="5">
    <source>
        <dbReference type="Proteomes" id="UP000509510"/>
    </source>
</evidence>
<dbReference type="PANTHER" id="PTHR48081">
    <property type="entry name" value="AB HYDROLASE SUPERFAMILY PROTEIN C4A8.06C"/>
    <property type="match status" value="1"/>
</dbReference>
<dbReference type="KEGG" id="trg:TRUGW13939_01586"/>
<dbReference type="InterPro" id="IPR029058">
    <property type="entry name" value="AB_hydrolase_fold"/>
</dbReference>